<gene>
    <name evidence="2" type="ORF">CA606_07545</name>
</gene>
<evidence type="ECO:0000313" key="3">
    <source>
        <dbReference type="Proteomes" id="UP000217311"/>
    </source>
</evidence>
<keyword evidence="1" id="KW-1133">Transmembrane helix</keyword>
<feature type="transmembrane region" description="Helical" evidence="1">
    <location>
        <begin position="57"/>
        <end position="79"/>
    </location>
</feature>
<proteinExistence type="predicted"/>
<evidence type="ECO:0008006" key="4">
    <source>
        <dbReference type="Google" id="ProtNLM"/>
    </source>
</evidence>
<feature type="transmembrane region" description="Helical" evidence="1">
    <location>
        <begin position="108"/>
        <end position="131"/>
    </location>
</feature>
<dbReference type="Proteomes" id="UP000217311">
    <property type="component" value="Chromosome"/>
</dbReference>
<keyword evidence="1" id="KW-0812">Transmembrane</keyword>
<keyword evidence="1" id="KW-0472">Membrane</keyword>
<accession>A0A290MJH5</accession>
<feature type="transmembrane region" description="Helical" evidence="1">
    <location>
        <begin position="208"/>
        <end position="233"/>
    </location>
</feature>
<name>A0A290MJH5_CAUVI</name>
<reference evidence="3" key="1">
    <citation type="submission" date="2017-09" db="EMBL/GenBank/DDBJ databases">
        <title>Genome evolution observed in wild isolates of Caulobacter crescentus.</title>
        <authorList>
            <person name="Ely B."/>
            <person name="Wilson K."/>
            <person name="Scott D."/>
        </authorList>
    </citation>
    <scope>NUCLEOTIDE SEQUENCE [LARGE SCALE GENOMIC DNA]</scope>
    <source>
        <strain evidence="3">CB13b1a</strain>
    </source>
</reference>
<feature type="transmembrane region" description="Helical" evidence="1">
    <location>
        <begin position="143"/>
        <end position="163"/>
    </location>
</feature>
<protein>
    <recommendedName>
        <fullName evidence="4">Yip1 domain-containing protein</fullName>
    </recommendedName>
</protein>
<sequence>MGETRKPSDELAEDLLGFAGREIVTARDLFLRPSKVLQAWMEAGPEGGGMYARPLRLYLGLNAILMLILFLRGGADFILDGFPPELMTPLLEQSGKSRDAFVADADGWMTFVMVPILSAFYALAAVPFIRLWDKEDLGWRKGFRATFGWLCAWTVPMLPLSWWAYGTSLVTAMVSVAIIVLGVVAFVRMGHGRWFRSRFVGALKGIAVMAAVQVAAMLGGILVGGIGILGALLSA</sequence>
<feature type="transmembrane region" description="Helical" evidence="1">
    <location>
        <begin position="169"/>
        <end position="187"/>
    </location>
</feature>
<evidence type="ECO:0000256" key="1">
    <source>
        <dbReference type="SAM" id="Phobius"/>
    </source>
</evidence>
<dbReference type="AlphaFoldDB" id="A0A290MJH5"/>
<dbReference type="EMBL" id="CP023315">
    <property type="protein sequence ID" value="ATC32215.1"/>
    <property type="molecule type" value="Genomic_DNA"/>
</dbReference>
<organism evidence="2 3">
    <name type="scientific">Caulobacter vibrioides</name>
    <name type="common">Caulobacter crescentus</name>
    <dbReference type="NCBI Taxonomy" id="155892"/>
    <lineage>
        <taxon>Bacteria</taxon>
        <taxon>Pseudomonadati</taxon>
        <taxon>Pseudomonadota</taxon>
        <taxon>Alphaproteobacteria</taxon>
        <taxon>Caulobacterales</taxon>
        <taxon>Caulobacteraceae</taxon>
        <taxon>Caulobacter</taxon>
    </lineage>
</organism>
<evidence type="ECO:0000313" key="2">
    <source>
        <dbReference type="EMBL" id="ATC32215.1"/>
    </source>
</evidence>
<dbReference type="RefSeq" id="WP_096051651.1">
    <property type="nucleotide sequence ID" value="NZ_CP023315.3"/>
</dbReference>